<dbReference type="Proteomes" id="UP000789706">
    <property type="component" value="Unassembled WGS sequence"/>
</dbReference>
<organism evidence="1 2">
    <name type="scientific">Diversispora eburnea</name>
    <dbReference type="NCBI Taxonomy" id="1213867"/>
    <lineage>
        <taxon>Eukaryota</taxon>
        <taxon>Fungi</taxon>
        <taxon>Fungi incertae sedis</taxon>
        <taxon>Mucoromycota</taxon>
        <taxon>Glomeromycotina</taxon>
        <taxon>Glomeromycetes</taxon>
        <taxon>Diversisporales</taxon>
        <taxon>Diversisporaceae</taxon>
        <taxon>Diversispora</taxon>
    </lineage>
</organism>
<gene>
    <name evidence="1" type="ORF">DEBURN_LOCUS11237</name>
</gene>
<reference evidence="1" key="1">
    <citation type="submission" date="2021-06" db="EMBL/GenBank/DDBJ databases">
        <authorList>
            <person name="Kallberg Y."/>
            <person name="Tangrot J."/>
            <person name="Rosling A."/>
        </authorList>
    </citation>
    <scope>NUCLEOTIDE SEQUENCE</scope>
    <source>
        <strain evidence="1">AZ414A</strain>
    </source>
</reference>
<evidence type="ECO:0000313" key="1">
    <source>
        <dbReference type="EMBL" id="CAG8643491.1"/>
    </source>
</evidence>
<dbReference type="AlphaFoldDB" id="A0A9N9DJR4"/>
<accession>A0A9N9DJR4</accession>
<name>A0A9N9DJR4_9GLOM</name>
<dbReference type="EMBL" id="CAJVPK010005324">
    <property type="protein sequence ID" value="CAG8643491.1"/>
    <property type="molecule type" value="Genomic_DNA"/>
</dbReference>
<feature type="non-terminal residue" evidence="1">
    <location>
        <position position="105"/>
    </location>
</feature>
<comment type="caution">
    <text evidence="1">The sequence shown here is derived from an EMBL/GenBank/DDBJ whole genome shotgun (WGS) entry which is preliminary data.</text>
</comment>
<keyword evidence="2" id="KW-1185">Reference proteome</keyword>
<sequence>CKWGNKWLEGFMCCYKLSNRHHTTIAQRLPEDLIEKQHEFLNFILYRRIQYDYSLNLIENIDETLLTFDMPSNITVEETGSRTVSIHTTGHKKLNFTVVLSCMAD</sequence>
<protein>
    <submittedName>
        <fullName evidence="1">5976_t:CDS:1</fullName>
    </submittedName>
</protein>
<proteinExistence type="predicted"/>
<feature type="non-terminal residue" evidence="1">
    <location>
        <position position="1"/>
    </location>
</feature>
<dbReference type="OrthoDB" id="2444593at2759"/>
<evidence type="ECO:0000313" key="2">
    <source>
        <dbReference type="Proteomes" id="UP000789706"/>
    </source>
</evidence>